<name>A0A1G2SK82_9BACT</name>
<comment type="caution">
    <text evidence="1">The sequence shown here is derived from an EMBL/GenBank/DDBJ whole genome shotgun (WGS) entry which is preliminary data.</text>
</comment>
<organism evidence="1 2">
    <name type="scientific">Candidatus Yonathbacteria bacterium RIFOXYD1_FULL_52_36</name>
    <dbReference type="NCBI Taxonomy" id="1802730"/>
    <lineage>
        <taxon>Bacteria</taxon>
        <taxon>Candidatus Yonathiibacteriota</taxon>
    </lineage>
</organism>
<evidence type="ECO:0000313" key="1">
    <source>
        <dbReference type="EMBL" id="OHA85414.1"/>
    </source>
</evidence>
<reference evidence="1 2" key="1">
    <citation type="journal article" date="2016" name="Nat. Commun.">
        <title>Thousands of microbial genomes shed light on interconnected biogeochemical processes in an aquifer system.</title>
        <authorList>
            <person name="Anantharaman K."/>
            <person name="Brown C.T."/>
            <person name="Hug L.A."/>
            <person name="Sharon I."/>
            <person name="Castelle C.J."/>
            <person name="Probst A.J."/>
            <person name="Thomas B.C."/>
            <person name="Singh A."/>
            <person name="Wilkins M.J."/>
            <person name="Karaoz U."/>
            <person name="Brodie E.L."/>
            <person name="Williams K.H."/>
            <person name="Hubbard S.S."/>
            <person name="Banfield J.F."/>
        </authorList>
    </citation>
    <scope>NUCLEOTIDE SEQUENCE [LARGE SCALE GENOMIC DNA]</scope>
</reference>
<accession>A0A1G2SK82</accession>
<evidence type="ECO:0000313" key="2">
    <source>
        <dbReference type="Proteomes" id="UP000178168"/>
    </source>
</evidence>
<dbReference type="EMBL" id="MHUZ01000024">
    <property type="protein sequence ID" value="OHA85414.1"/>
    <property type="molecule type" value="Genomic_DNA"/>
</dbReference>
<proteinExistence type="predicted"/>
<dbReference type="Proteomes" id="UP000178168">
    <property type="component" value="Unassembled WGS sequence"/>
</dbReference>
<sequence length="155" mass="17358">MSIQDCIRNAVLKEIKRGGHLLQIWLTPDDAERTAIDALVKIGIITIKDLREAAGEQWKRVGRFSYEVHRRLGGELCHLNWNLPNGGDETFLAALAYALAHGVFTDEEESRIKFGNGDTKDSFIARHNTGTLCQRTVDGWLTKPARRARSASTAR</sequence>
<gene>
    <name evidence="1" type="ORF">A2591_02960</name>
</gene>
<dbReference type="AlphaFoldDB" id="A0A1G2SK82"/>
<protein>
    <submittedName>
        <fullName evidence="1">Uncharacterized protein</fullName>
    </submittedName>
</protein>